<dbReference type="RefSeq" id="WP_377982038.1">
    <property type="nucleotide sequence ID" value="NZ_JBBKXZ010000001.1"/>
</dbReference>
<accession>A0ABW6D914</accession>
<proteinExistence type="predicted"/>
<organism evidence="1 2">
    <name type="scientific">Aquirufa avitistagni</name>
    <dbReference type="NCBI Taxonomy" id="3104728"/>
    <lineage>
        <taxon>Bacteria</taxon>
        <taxon>Pseudomonadati</taxon>
        <taxon>Bacteroidota</taxon>
        <taxon>Cytophagia</taxon>
        <taxon>Cytophagales</taxon>
        <taxon>Flectobacillaceae</taxon>
        <taxon>Aquirufa</taxon>
    </lineage>
</organism>
<gene>
    <name evidence="1" type="ORF">U0R10_02135</name>
</gene>
<dbReference type="InterPro" id="IPR048868">
    <property type="entry name" value="OGG-like_put"/>
</dbReference>
<dbReference type="Proteomes" id="UP001598138">
    <property type="component" value="Unassembled WGS sequence"/>
</dbReference>
<evidence type="ECO:0000313" key="1">
    <source>
        <dbReference type="EMBL" id="MFD3393410.1"/>
    </source>
</evidence>
<sequence>MNNSTAFFPEIDYKYWLSKYDWNIVSSIKRKITLMQNKGCISTEITTANISSVIESEIDDYLKKKNNTNLKDICALIQTWGGSSARQYSPLIYDSWELNSYEDKYLHFVELIIKNKPADAYSYLINGGKPIIKGLSYSFIPKHICFWTGKGDRTNGTPILDDVISKLVYSEKNSSKVNYSAFLTGFESFAHSKGMKSSEVEMALFAFSGYYWGTGKTATKSFNPQIDNKSKDFEQANLIAERYLANLKSKRNRKKISDL</sequence>
<name>A0ABW6D914_9BACT</name>
<dbReference type="Pfam" id="PF21790">
    <property type="entry name" value="OGG"/>
    <property type="match status" value="1"/>
</dbReference>
<comment type="caution">
    <text evidence="1">The sequence shown here is derived from an EMBL/GenBank/DDBJ whole genome shotgun (WGS) entry which is preliminary data.</text>
</comment>
<dbReference type="EMBL" id="JBBKXZ010000001">
    <property type="protein sequence ID" value="MFD3393410.1"/>
    <property type="molecule type" value="Genomic_DNA"/>
</dbReference>
<keyword evidence="2" id="KW-1185">Reference proteome</keyword>
<reference evidence="1 2" key="1">
    <citation type="submission" date="2024-03" db="EMBL/GenBank/DDBJ databases">
        <title>Aquirufa genome sequencing.</title>
        <authorList>
            <person name="Pitt A."/>
            <person name="Hahn M.W."/>
        </authorList>
    </citation>
    <scope>NUCLEOTIDE SEQUENCE [LARGE SCALE GENOMIC DNA]</scope>
    <source>
        <strain evidence="1 2">OSTEICH-129V</strain>
    </source>
</reference>
<evidence type="ECO:0000313" key="2">
    <source>
        <dbReference type="Proteomes" id="UP001598138"/>
    </source>
</evidence>
<protein>
    <submittedName>
        <fullName evidence="1">Uncharacterized protein</fullName>
    </submittedName>
</protein>